<evidence type="ECO:0000256" key="5">
    <source>
        <dbReference type="ARBA" id="ARBA00023002"/>
    </source>
</evidence>
<evidence type="ECO:0000256" key="4">
    <source>
        <dbReference type="ARBA" id="ARBA00022833"/>
    </source>
</evidence>
<dbReference type="Pfam" id="PF08240">
    <property type="entry name" value="ADH_N"/>
    <property type="match status" value="1"/>
</dbReference>
<dbReference type="SMART" id="SM00829">
    <property type="entry name" value="PKS_ER"/>
    <property type="match status" value="1"/>
</dbReference>
<dbReference type="EMBL" id="JACKVK010000008">
    <property type="protein sequence ID" value="MCV7421792.1"/>
    <property type="molecule type" value="Genomic_DNA"/>
</dbReference>
<reference evidence="7" key="1">
    <citation type="submission" date="2020-07" db="EMBL/GenBank/DDBJ databases">
        <authorList>
            <person name="Pettersson B.M.F."/>
            <person name="Behra P.R.K."/>
            <person name="Ramesh M."/>
            <person name="Das S."/>
            <person name="Dasgupta S."/>
            <person name="Kirsebom L.A."/>
        </authorList>
    </citation>
    <scope>NUCLEOTIDE SEQUENCE</scope>
    <source>
        <strain evidence="7">DSM 44838</strain>
    </source>
</reference>
<dbReference type="SUPFAM" id="SSF51735">
    <property type="entry name" value="NAD(P)-binding Rossmann-fold domains"/>
    <property type="match status" value="1"/>
</dbReference>
<evidence type="ECO:0000256" key="2">
    <source>
        <dbReference type="ARBA" id="ARBA00008072"/>
    </source>
</evidence>
<evidence type="ECO:0000313" key="7">
    <source>
        <dbReference type="EMBL" id="MCV7421792.1"/>
    </source>
</evidence>
<dbReference type="InterPro" id="IPR036291">
    <property type="entry name" value="NAD(P)-bd_dom_sf"/>
</dbReference>
<dbReference type="Gene3D" id="3.40.50.720">
    <property type="entry name" value="NAD(P)-binding Rossmann-like Domain"/>
    <property type="match status" value="1"/>
</dbReference>
<name>A0A9X3C3B1_9MYCO</name>
<dbReference type="Gene3D" id="3.90.180.10">
    <property type="entry name" value="Medium-chain alcohol dehydrogenases, catalytic domain"/>
    <property type="match status" value="1"/>
</dbReference>
<dbReference type="InterPro" id="IPR013149">
    <property type="entry name" value="ADH-like_C"/>
</dbReference>
<keyword evidence="4" id="KW-0862">Zinc</keyword>
<dbReference type="GO" id="GO:0000721">
    <property type="term" value="F:(R,R)-butanediol dehydrogenase activity"/>
    <property type="evidence" value="ECO:0007669"/>
    <property type="project" value="TreeGrafter"/>
</dbReference>
<accession>A0A9X3C3B1</accession>
<dbReference type="InterPro" id="IPR011032">
    <property type="entry name" value="GroES-like_sf"/>
</dbReference>
<proteinExistence type="inferred from homology"/>
<organism evidence="7 8">
    <name type="scientific">Mycobacterium yunnanensis</name>
    <dbReference type="NCBI Taxonomy" id="368477"/>
    <lineage>
        <taxon>Bacteria</taxon>
        <taxon>Bacillati</taxon>
        <taxon>Actinomycetota</taxon>
        <taxon>Actinomycetes</taxon>
        <taxon>Mycobacteriales</taxon>
        <taxon>Mycobacteriaceae</taxon>
        <taxon>Mycobacterium</taxon>
    </lineage>
</organism>
<evidence type="ECO:0000313" key="8">
    <source>
        <dbReference type="Proteomes" id="UP001141629"/>
    </source>
</evidence>
<dbReference type="GO" id="GO:0005737">
    <property type="term" value="C:cytoplasm"/>
    <property type="evidence" value="ECO:0007669"/>
    <property type="project" value="TreeGrafter"/>
</dbReference>
<comment type="cofactor">
    <cofactor evidence="1">
        <name>Zn(2+)</name>
        <dbReference type="ChEBI" id="CHEBI:29105"/>
    </cofactor>
</comment>
<protein>
    <submittedName>
        <fullName evidence="7">2,3-butanediol dehydrogenase</fullName>
    </submittedName>
</protein>
<evidence type="ECO:0000259" key="6">
    <source>
        <dbReference type="SMART" id="SM00829"/>
    </source>
</evidence>
<dbReference type="InterPro" id="IPR013154">
    <property type="entry name" value="ADH-like_N"/>
</dbReference>
<keyword evidence="3" id="KW-0479">Metal-binding</keyword>
<evidence type="ECO:0000256" key="3">
    <source>
        <dbReference type="ARBA" id="ARBA00022723"/>
    </source>
</evidence>
<keyword evidence="8" id="KW-1185">Reference proteome</keyword>
<dbReference type="Proteomes" id="UP001141629">
    <property type="component" value="Unassembled WGS sequence"/>
</dbReference>
<comment type="caution">
    <text evidence="7">The sequence shown here is derived from an EMBL/GenBank/DDBJ whole genome shotgun (WGS) entry which is preliminary data.</text>
</comment>
<dbReference type="InterPro" id="IPR020843">
    <property type="entry name" value="ER"/>
</dbReference>
<dbReference type="PANTHER" id="PTHR43161">
    <property type="entry name" value="SORBITOL DEHYDROGENASE"/>
    <property type="match status" value="1"/>
</dbReference>
<dbReference type="AlphaFoldDB" id="A0A9X3C3B1"/>
<sequence>MRAAIFYDEHDIRVEDVADPGPLTRGQVRLRPILCGICGTDLHEYLTGPIVIPTSPHPLTGAAAPQVLGHELSARVLEVADDVSSVSVGDRVSVQPLIFCGECYFCRRGLNHLCVRMACVGLSFDGGGIAEQLVLDASQVSVLPDTVSDRQGALIEPSAVAAYGVDRTGFRAGDSILVTGAGPIGALSALYAHAAGASQIFISEPNPKRRALAETFGIATILDPTSDDVTAAVRDMTGGVGVDVAAECSGSEPGLNAALNAVRSHGTVTQVGLHVRPASIDPMNLSNRDLSLIGTWCYPVTDWPRIIALVASGRFPVEKAVSDVVPVADIVERGFDRLLDPTGDAQKILVEV</sequence>
<evidence type="ECO:0000256" key="1">
    <source>
        <dbReference type="ARBA" id="ARBA00001947"/>
    </source>
</evidence>
<gene>
    <name evidence="7" type="ORF">H7K45_14685</name>
</gene>
<dbReference type="GO" id="GO:0046872">
    <property type="term" value="F:metal ion binding"/>
    <property type="evidence" value="ECO:0007669"/>
    <property type="project" value="UniProtKB-KW"/>
</dbReference>
<dbReference type="SUPFAM" id="SSF50129">
    <property type="entry name" value="GroES-like"/>
    <property type="match status" value="1"/>
</dbReference>
<dbReference type="GO" id="GO:0034079">
    <property type="term" value="P:butanediol biosynthetic process"/>
    <property type="evidence" value="ECO:0007669"/>
    <property type="project" value="TreeGrafter"/>
</dbReference>
<feature type="domain" description="Enoyl reductase (ER)" evidence="6">
    <location>
        <begin position="8"/>
        <end position="317"/>
    </location>
</feature>
<reference evidence="7" key="2">
    <citation type="journal article" date="2022" name="BMC Genomics">
        <title>Comparative genome analysis of mycobacteria focusing on tRNA and non-coding RNA.</title>
        <authorList>
            <person name="Behra P.R.K."/>
            <person name="Pettersson B.M.F."/>
            <person name="Ramesh M."/>
            <person name="Das S."/>
            <person name="Dasgupta S."/>
            <person name="Kirsebom L.A."/>
        </authorList>
    </citation>
    <scope>NUCLEOTIDE SEQUENCE</scope>
    <source>
        <strain evidence="7">DSM 44838</strain>
    </source>
</reference>
<dbReference type="Pfam" id="PF00107">
    <property type="entry name" value="ADH_zinc_N"/>
    <property type="match status" value="1"/>
</dbReference>
<dbReference type="CDD" id="cd08233">
    <property type="entry name" value="butanediol_DH_like"/>
    <property type="match status" value="1"/>
</dbReference>
<keyword evidence="5" id="KW-0560">Oxidoreductase</keyword>
<dbReference type="RefSeq" id="WP_263996542.1">
    <property type="nucleotide sequence ID" value="NZ_JACKVK010000008.1"/>
</dbReference>
<comment type="similarity">
    <text evidence="2">Belongs to the zinc-containing alcohol dehydrogenase family.</text>
</comment>
<dbReference type="PANTHER" id="PTHR43161:SF23">
    <property type="entry name" value="(R,R)-BUTANEDIOL DEHYDROGENASE-RELATED"/>
    <property type="match status" value="1"/>
</dbReference>